<proteinExistence type="predicted"/>
<accession>A0A9P6D541</accession>
<reference evidence="1" key="1">
    <citation type="submission" date="2020-11" db="EMBL/GenBank/DDBJ databases">
        <authorList>
            <consortium name="DOE Joint Genome Institute"/>
            <person name="Ahrendt S."/>
            <person name="Riley R."/>
            <person name="Andreopoulos W."/>
            <person name="Labutti K."/>
            <person name="Pangilinan J."/>
            <person name="Ruiz-Duenas F.J."/>
            <person name="Barrasa J.M."/>
            <person name="Sanchez-Garcia M."/>
            <person name="Camarero S."/>
            <person name="Miyauchi S."/>
            <person name="Serrano A."/>
            <person name="Linde D."/>
            <person name="Babiker R."/>
            <person name="Drula E."/>
            <person name="Ayuso-Fernandez I."/>
            <person name="Pacheco R."/>
            <person name="Padilla G."/>
            <person name="Ferreira P."/>
            <person name="Barriuso J."/>
            <person name="Kellner H."/>
            <person name="Castanera R."/>
            <person name="Alfaro M."/>
            <person name="Ramirez L."/>
            <person name="Pisabarro A.G."/>
            <person name="Kuo A."/>
            <person name="Tritt A."/>
            <person name="Lipzen A."/>
            <person name="He G."/>
            <person name="Yan M."/>
            <person name="Ng V."/>
            <person name="Cullen D."/>
            <person name="Martin F."/>
            <person name="Rosso M.-N."/>
            <person name="Henrissat B."/>
            <person name="Hibbett D."/>
            <person name="Martinez A.T."/>
            <person name="Grigoriev I.V."/>
        </authorList>
    </citation>
    <scope>NUCLEOTIDE SEQUENCE</scope>
    <source>
        <strain evidence="1">ATCC 90797</strain>
    </source>
</reference>
<gene>
    <name evidence="1" type="ORF">BDN71DRAFT_1342503</name>
</gene>
<sequence length="52" mass="5857">ISECLQTQIYANIVSSCAWDPNGCLITEQNYIDFYYAALTAISTSSWPRYGD</sequence>
<evidence type="ECO:0000313" key="2">
    <source>
        <dbReference type="Proteomes" id="UP000807025"/>
    </source>
</evidence>
<dbReference type="Proteomes" id="UP000807025">
    <property type="component" value="Unassembled WGS sequence"/>
</dbReference>
<name>A0A9P6D541_PLEER</name>
<feature type="non-terminal residue" evidence="1">
    <location>
        <position position="52"/>
    </location>
</feature>
<protein>
    <submittedName>
        <fullName evidence="1">Uncharacterized protein</fullName>
    </submittedName>
</protein>
<dbReference type="OrthoDB" id="2734890at2759"/>
<organism evidence="1 2">
    <name type="scientific">Pleurotus eryngii</name>
    <name type="common">Boletus of the steppes</name>
    <dbReference type="NCBI Taxonomy" id="5323"/>
    <lineage>
        <taxon>Eukaryota</taxon>
        <taxon>Fungi</taxon>
        <taxon>Dikarya</taxon>
        <taxon>Basidiomycota</taxon>
        <taxon>Agaricomycotina</taxon>
        <taxon>Agaricomycetes</taxon>
        <taxon>Agaricomycetidae</taxon>
        <taxon>Agaricales</taxon>
        <taxon>Pleurotineae</taxon>
        <taxon>Pleurotaceae</taxon>
        <taxon>Pleurotus</taxon>
    </lineage>
</organism>
<feature type="non-terminal residue" evidence="1">
    <location>
        <position position="1"/>
    </location>
</feature>
<dbReference type="AlphaFoldDB" id="A0A9P6D541"/>
<keyword evidence="2" id="KW-1185">Reference proteome</keyword>
<evidence type="ECO:0000313" key="1">
    <source>
        <dbReference type="EMBL" id="KAF9491467.1"/>
    </source>
</evidence>
<comment type="caution">
    <text evidence="1">The sequence shown here is derived from an EMBL/GenBank/DDBJ whole genome shotgun (WGS) entry which is preliminary data.</text>
</comment>
<dbReference type="EMBL" id="MU154619">
    <property type="protein sequence ID" value="KAF9491467.1"/>
    <property type="molecule type" value="Genomic_DNA"/>
</dbReference>